<dbReference type="PANTHER" id="PTHR10728:SF33">
    <property type="entry name" value="LYSOPHOSPHOLIPASE 1-RELATED"/>
    <property type="match status" value="1"/>
</dbReference>
<dbReference type="FunCoup" id="A0A067M846">
    <property type="interactions" value="216"/>
</dbReference>
<dbReference type="AlphaFoldDB" id="A0A067M846"/>
<dbReference type="EC" id="3.1.1.5" evidence="2 9"/>
<evidence type="ECO:0000256" key="5">
    <source>
        <dbReference type="ARBA" id="ARBA00022963"/>
    </source>
</evidence>
<sequence>MLLVLVGMPALSAPQQCRAPKCCSPPRSGNFYLESCFSIPRDIVWDAGAWLRLVYMIPHLLALGFAAVAAASYAPGTNVQCPPGSLLRSVSPSNQTLHPQEVNYLGARASGLSAAWKSWIKNQSAIGYDLATLGGADGGHFPKVGIAVSGGGFRAAQYGAGVISALDGRNDSAVSAGTGGLLQVASYMSGLSGGSWFLSSLTFYSFPTLYDLVLGNLDSGGSLTGWLLDADLFIPANTAFAMPPNPIQILGGLNDHFYDDLFADVMHKAQAGFQVSITDPWTRALSYHFLNGTNRSNFFDNSTHGAGILWSSIPQIPAFQSHSMPYPLVVADSLANNRSESHYMPLWSTVYEFSPYEMGSWDPQLSTFMNVQYAGTHLNNGTPASSKSCVTGFDQTGFVFGTSSSLFNAIIDNATSTIEGFDGTTGKILTNLVNGLLEKVGIGRQDVANWPNPFQGINPGVFQHSMNDTLPLIDGGLNFENVPLGPLMVKARGVDFIVAVDGSADDNNSWPVGEALYATFNRTLSVVKSTSQAFPPIPANPADFTKYNLNQRPTLLGCDPKQNPPEWPLILYLPNSPPVDGSDPVTNTGTFKLQYTKKHTTLFLDAAHRTTTSGFVPGEKGADPHWGLCVQCAALDRARYKSSPVIPRSSFCQSCFSQYCYDPSSSTPPGRVVDRKLVFVDPDPQGEPESFFQLYKVPIIVVPSVVGALILACVAGCCLRRHRQRKARRYQKVAVLDDEPAWNRAASMDLSRS</sequence>
<dbReference type="GO" id="GO:0004622">
    <property type="term" value="F:phosphatidylcholine lysophospholipase activity"/>
    <property type="evidence" value="ECO:0007669"/>
    <property type="project" value="UniProtKB-EC"/>
</dbReference>
<comment type="similarity">
    <text evidence="1 9">Belongs to the lysophospholipase family.</text>
</comment>
<keyword evidence="6 8" id="KW-0443">Lipid metabolism</keyword>
<evidence type="ECO:0000256" key="2">
    <source>
        <dbReference type="ARBA" id="ARBA00013274"/>
    </source>
</evidence>
<dbReference type="InParanoid" id="A0A067M846"/>
<organism evidence="12 13">
    <name type="scientific">Botryobasidium botryosum (strain FD-172 SS1)</name>
    <dbReference type="NCBI Taxonomy" id="930990"/>
    <lineage>
        <taxon>Eukaryota</taxon>
        <taxon>Fungi</taxon>
        <taxon>Dikarya</taxon>
        <taxon>Basidiomycota</taxon>
        <taxon>Agaricomycotina</taxon>
        <taxon>Agaricomycetes</taxon>
        <taxon>Cantharellales</taxon>
        <taxon>Botryobasidiaceae</taxon>
        <taxon>Botryobasidium</taxon>
    </lineage>
</organism>
<dbReference type="GO" id="GO:0004623">
    <property type="term" value="F:phospholipase A2 activity"/>
    <property type="evidence" value="ECO:0007669"/>
    <property type="project" value="TreeGrafter"/>
</dbReference>
<keyword evidence="5 8" id="KW-0442">Lipid degradation</keyword>
<keyword evidence="3" id="KW-0732">Signal</keyword>
<dbReference type="OrthoDB" id="4084751at2759"/>
<accession>A0A067M846</accession>
<evidence type="ECO:0000256" key="6">
    <source>
        <dbReference type="ARBA" id="ARBA00023098"/>
    </source>
</evidence>
<feature type="domain" description="PLA2c" evidence="11">
    <location>
        <begin position="80"/>
        <end position="666"/>
    </location>
</feature>
<keyword evidence="10" id="KW-1133">Transmembrane helix</keyword>
<dbReference type="PANTHER" id="PTHR10728">
    <property type="entry name" value="CYTOSOLIC PHOSPHOLIPASE A2"/>
    <property type="match status" value="1"/>
</dbReference>
<evidence type="ECO:0000313" key="12">
    <source>
        <dbReference type="EMBL" id="KDQ08047.1"/>
    </source>
</evidence>
<evidence type="ECO:0000256" key="10">
    <source>
        <dbReference type="SAM" id="Phobius"/>
    </source>
</evidence>
<keyword evidence="13" id="KW-1185">Reference proteome</keyword>
<dbReference type="PROSITE" id="PS51210">
    <property type="entry name" value="PLA2C"/>
    <property type="match status" value="1"/>
</dbReference>
<dbReference type="STRING" id="930990.A0A067M846"/>
<evidence type="ECO:0000256" key="9">
    <source>
        <dbReference type="RuleBase" id="RU362103"/>
    </source>
</evidence>
<name>A0A067M846_BOTB1</name>
<feature type="transmembrane region" description="Helical" evidence="10">
    <location>
        <begin position="697"/>
        <end position="719"/>
    </location>
</feature>
<dbReference type="EMBL" id="KL198096">
    <property type="protein sequence ID" value="KDQ08047.1"/>
    <property type="molecule type" value="Genomic_DNA"/>
</dbReference>
<evidence type="ECO:0000256" key="3">
    <source>
        <dbReference type="ARBA" id="ARBA00022729"/>
    </source>
</evidence>
<evidence type="ECO:0000256" key="8">
    <source>
        <dbReference type="PROSITE-ProRule" id="PRU00555"/>
    </source>
</evidence>
<gene>
    <name evidence="12" type="ORF">BOTBODRAFT_166340</name>
</gene>
<dbReference type="GO" id="GO:0046475">
    <property type="term" value="P:glycerophospholipid catabolic process"/>
    <property type="evidence" value="ECO:0007669"/>
    <property type="project" value="TreeGrafter"/>
</dbReference>
<dbReference type="InterPro" id="IPR002642">
    <property type="entry name" value="LysoPLipase_cat_dom"/>
</dbReference>
<evidence type="ECO:0000256" key="7">
    <source>
        <dbReference type="ARBA" id="ARBA00023180"/>
    </source>
</evidence>
<evidence type="ECO:0000259" key="11">
    <source>
        <dbReference type="PROSITE" id="PS51210"/>
    </source>
</evidence>
<proteinExistence type="inferred from homology"/>
<dbReference type="InterPro" id="IPR016035">
    <property type="entry name" value="Acyl_Trfase/lysoPLipase"/>
</dbReference>
<reference evidence="13" key="1">
    <citation type="journal article" date="2014" name="Proc. Natl. Acad. Sci. U.S.A.">
        <title>Extensive sampling of basidiomycete genomes demonstrates inadequacy of the white-rot/brown-rot paradigm for wood decay fungi.</title>
        <authorList>
            <person name="Riley R."/>
            <person name="Salamov A.A."/>
            <person name="Brown D.W."/>
            <person name="Nagy L.G."/>
            <person name="Floudas D."/>
            <person name="Held B.W."/>
            <person name="Levasseur A."/>
            <person name="Lombard V."/>
            <person name="Morin E."/>
            <person name="Otillar R."/>
            <person name="Lindquist E.A."/>
            <person name="Sun H."/>
            <person name="LaButti K.M."/>
            <person name="Schmutz J."/>
            <person name="Jabbour D."/>
            <person name="Luo H."/>
            <person name="Baker S.E."/>
            <person name="Pisabarro A.G."/>
            <person name="Walton J.D."/>
            <person name="Blanchette R.A."/>
            <person name="Henrissat B."/>
            <person name="Martin F."/>
            <person name="Cullen D."/>
            <person name="Hibbett D.S."/>
            <person name="Grigoriev I.V."/>
        </authorList>
    </citation>
    <scope>NUCLEOTIDE SEQUENCE [LARGE SCALE GENOMIC DNA]</scope>
    <source>
        <strain evidence="13">FD-172 SS1</strain>
    </source>
</reference>
<keyword evidence="4 8" id="KW-0378">Hydrolase</keyword>
<evidence type="ECO:0000256" key="4">
    <source>
        <dbReference type="ARBA" id="ARBA00022801"/>
    </source>
</evidence>
<dbReference type="GO" id="GO:0005829">
    <property type="term" value="C:cytosol"/>
    <property type="evidence" value="ECO:0007669"/>
    <property type="project" value="TreeGrafter"/>
</dbReference>
<dbReference type="Pfam" id="PF01735">
    <property type="entry name" value="PLA2_B"/>
    <property type="match status" value="1"/>
</dbReference>
<comment type="catalytic activity">
    <reaction evidence="9">
        <text>a 1-acyl-sn-glycero-3-phosphocholine + H2O = sn-glycerol 3-phosphocholine + a fatty acid + H(+)</text>
        <dbReference type="Rhea" id="RHEA:15177"/>
        <dbReference type="ChEBI" id="CHEBI:15377"/>
        <dbReference type="ChEBI" id="CHEBI:15378"/>
        <dbReference type="ChEBI" id="CHEBI:16870"/>
        <dbReference type="ChEBI" id="CHEBI:28868"/>
        <dbReference type="ChEBI" id="CHEBI:58168"/>
        <dbReference type="EC" id="3.1.1.5"/>
    </reaction>
</comment>
<protein>
    <recommendedName>
        <fullName evidence="2 9">Lysophospholipase</fullName>
        <ecNumber evidence="2 9">3.1.1.5</ecNumber>
    </recommendedName>
</protein>
<evidence type="ECO:0000256" key="1">
    <source>
        <dbReference type="ARBA" id="ARBA00008780"/>
    </source>
</evidence>
<keyword evidence="10" id="KW-0812">Transmembrane</keyword>
<dbReference type="Proteomes" id="UP000027195">
    <property type="component" value="Unassembled WGS sequence"/>
</dbReference>
<dbReference type="Gene3D" id="3.40.1090.10">
    <property type="entry name" value="Cytosolic phospholipase A2 catalytic domain"/>
    <property type="match status" value="1"/>
</dbReference>
<dbReference type="SUPFAM" id="SSF52151">
    <property type="entry name" value="FabD/lysophospholipase-like"/>
    <property type="match status" value="1"/>
</dbReference>
<keyword evidence="7" id="KW-0325">Glycoprotein</keyword>
<keyword evidence="10" id="KW-0472">Membrane</keyword>
<evidence type="ECO:0000313" key="13">
    <source>
        <dbReference type="Proteomes" id="UP000027195"/>
    </source>
</evidence>
<dbReference type="SMART" id="SM00022">
    <property type="entry name" value="PLAc"/>
    <property type="match status" value="1"/>
</dbReference>
<dbReference type="HOGENOM" id="CLU_014602_1_0_1"/>